<dbReference type="GO" id="GO:0046872">
    <property type="term" value="F:metal ion binding"/>
    <property type="evidence" value="ECO:0007669"/>
    <property type="project" value="InterPro"/>
</dbReference>
<protein>
    <submittedName>
        <fullName evidence="6">Zinc transport system substrate-binding protein</fullName>
    </submittedName>
</protein>
<dbReference type="Gene3D" id="3.40.50.1980">
    <property type="entry name" value="Nitrogenase molybdenum iron protein domain"/>
    <property type="match status" value="2"/>
</dbReference>
<evidence type="ECO:0000256" key="4">
    <source>
        <dbReference type="RuleBase" id="RU003512"/>
    </source>
</evidence>
<dbReference type="AlphaFoldDB" id="H5SSH3"/>
<keyword evidence="2 4" id="KW-0813">Transport</keyword>
<evidence type="ECO:0000256" key="1">
    <source>
        <dbReference type="ARBA" id="ARBA00011028"/>
    </source>
</evidence>
<feature type="chain" id="PRO_5003597738" evidence="5">
    <location>
        <begin position="22"/>
        <end position="294"/>
    </location>
</feature>
<dbReference type="GO" id="GO:0007155">
    <property type="term" value="P:cell adhesion"/>
    <property type="evidence" value="ECO:0007669"/>
    <property type="project" value="InterPro"/>
</dbReference>
<dbReference type="PANTHER" id="PTHR42953:SF3">
    <property type="entry name" value="HIGH-AFFINITY ZINC UPTAKE SYSTEM PROTEIN ZNUA"/>
    <property type="match status" value="1"/>
</dbReference>
<evidence type="ECO:0000256" key="5">
    <source>
        <dbReference type="SAM" id="SignalP"/>
    </source>
</evidence>
<reference evidence="6" key="1">
    <citation type="journal article" date="2005" name="Environ. Microbiol.">
        <title>Genetic and functional properties of uncultivated thermophilic crenarchaeotes from a subsurface gold mine as revealed by analysis of genome fragments.</title>
        <authorList>
            <person name="Nunoura T."/>
            <person name="Hirayama H."/>
            <person name="Takami H."/>
            <person name="Oida H."/>
            <person name="Nishi S."/>
            <person name="Shimamura S."/>
            <person name="Suzuki Y."/>
            <person name="Inagaki F."/>
            <person name="Takai K."/>
            <person name="Nealson K.H."/>
            <person name="Horikoshi K."/>
        </authorList>
    </citation>
    <scope>NUCLEOTIDE SEQUENCE</scope>
</reference>
<dbReference type="Pfam" id="PF01297">
    <property type="entry name" value="ZnuA"/>
    <property type="match status" value="1"/>
</dbReference>
<feature type="signal peptide" evidence="5">
    <location>
        <begin position="1"/>
        <end position="21"/>
    </location>
</feature>
<dbReference type="InterPro" id="IPR050492">
    <property type="entry name" value="Bact_metal-bind_prot9"/>
</dbReference>
<dbReference type="InterPro" id="IPR006128">
    <property type="entry name" value="Lipoprotein_PsaA-like"/>
</dbReference>
<gene>
    <name evidence="6" type="ORF">HGMM_OP3C264</name>
</gene>
<organism evidence="6">
    <name type="scientific">Acetithermum autotrophicum</name>
    <dbReference type="NCBI Taxonomy" id="1446466"/>
    <lineage>
        <taxon>Bacteria</taxon>
        <taxon>Candidatus Bipolaricaulota</taxon>
        <taxon>Candidatus Acetithermum</taxon>
    </lineage>
</organism>
<name>H5SSH3_ACEAU</name>
<proteinExistence type="inferred from homology"/>
<evidence type="ECO:0000313" key="6">
    <source>
        <dbReference type="EMBL" id="BAL59109.1"/>
    </source>
</evidence>
<accession>H5SSH3</accession>
<dbReference type="InterPro" id="IPR006127">
    <property type="entry name" value="ZnuA-like"/>
</dbReference>
<dbReference type="PRINTS" id="PR00691">
    <property type="entry name" value="ADHESINB"/>
</dbReference>
<keyword evidence="3 5" id="KW-0732">Signal</keyword>
<dbReference type="SUPFAM" id="SSF53807">
    <property type="entry name" value="Helical backbone' metal receptor"/>
    <property type="match status" value="1"/>
</dbReference>
<dbReference type="PRINTS" id="PR00690">
    <property type="entry name" value="ADHESNFAMILY"/>
</dbReference>
<dbReference type="GO" id="GO:0030001">
    <property type="term" value="P:metal ion transport"/>
    <property type="evidence" value="ECO:0007669"/>
    <property type="project" value="InterPro"/>
</dbReference>
<dbReference type="InterPro" id="IPR006129">
    <property type="entry name" value="AdhesinB"/>
</dbReference>
<dbReference type="PANTHER" id="PTHR42953">
    <property type="entry name" value="HIGH-AFFINITY ZINC UPTAKE SYSTEM PROTEIN ZNUA-RELATED"/>
    <property type="match status" value="1"/>
</dbReference>
<reference evidence="6" key="2">
    <citation type="journal article" date="2012" name="PLoS ONE">
        <title>A Deeply Branching Thermophilic Bacterium with an Ancient Acetyl-CoA Pathway Dominates a Subsurface Ecosystem.</title>
        <authorList>
            <person name="Takami H."/>
            <person name="Noguchi H."/>
            <person name="Takaki Y."/>
            <person name="Uchiyama I."/>
            <person name="Toyoda A."/>
            <person name="Nishi S."/>
            <person name="Chee G.-J."/>
            <person name="Arai W."/>
            <person name="Nunoura T."/>
            <person name="Itoh T."/>
            <person name="Hattori M."/>
            <person name="Takai K."/>
        </authorList>
    </citation>
    <scope>NUCLEOTIDE SEQUENCE</scope>
</reference>
<dbReference type="EMBL" id="AP011802">
    <property type="protein sequence ID" value="BAL59109.1"/>
    <property type="molecule type" value="Genomic_DNA"/>
</dbReference>
<sequence>MKKVAVVIALLAALVAFGGAAQPKLKVVASFYIPYEFTKNVGGDRVEVKNLVPAGAEPHDFEPSPADIRAIEEAQVFVYNGASMESWVERVLSVVRNRDKLVVIEATKGLPLRKAEGEELEFDPHVWTDPILAKEMVKNIRDGLIVADGAGSSVYTENAKSYSAKLDALDTQIRAGLRACRLREFIISHRFMDYFAARYGLTAHALSGLEPSEPTPQRLAELIRLGREKSIKYIFAERADALKALEVLARELGAQILTLNTGHSVSEEDERAGKNYLVLMEENLKNLRIGLECS</sequence>
<evidence type="ECO:0000256" key="3">
    <source>
        <dbReference type="ARBA" id="ARBA00022729"/>
    </source>
</evidence>
<evidence type="ECO:0000256" key="2">
    <source>
        <dbReference type="ARBA" id="ARBA00022448"/>
    </source>
</evidence>
<comment type="similarity">
    <text evidence="1 4">Belongs to the bacterial solute-binding protein 9 family.</text>
</comment>